<accession>A0A327L1V0</accession>
<dbReference type="GO" id="GO:0005829">
    <property type="term" value="C:cytosol"/>
    <property type="evidence" value="ECO:0007669"/>
    <property type="project" value="TreeGrafter"/>
</dbReference>
<evidence type="ECO:0000313" key="7">
    <source>
        <dbReference type="Proteomes" id="UP000249130"/>
    </source>
</evidence>
<evidence type="ECO:0000259" key="5">
    <source>
        <dbReference type="PROSITE" id="PS50931"/>
    </source>
</evidence>
<dbReference type="Pfam" id="PF03466">
    <property type="entry name" value="LysR_substrate"/>
    <property type="match status" value="1"/>
</dbReference>
<dbReference type="Pfam" id="PF00126">
    <property type="entry name" value="HTH_1"/>
    <property type="match status" value="1"/>
</dbReference>
<keyword evidence="7" id="KW-1185">Reference proteome</keyword>
<sequence length="298" mass="31609">MHLDLTDLRLFVAVAERGSITAGAARAHLALASASARIRTLETTLGTTLLERGRRGVRPTAAGETLLHRARLVLAEIAALKGELDAQARGLSGRIRLVSNTVALAELLPDVLAPWLAAHAGIDLAVEERPSPDVVRDVMAGRADIGLAADSVDLGALERFPFAIDRLVLVVPRGHRLARLRRIAFADAAAEPFVGLAGDSALQRHLAGHAARAGRRLALRIAVQGFDAVCRMVEAGIGVAVVPEVAAVRCRRSMAITAVALTDGWSERQLVVGVRRMAELSRPARTLVDHLRASARAA</sequence>
<gene>
    <name evidence="6" type="ORF">CH341_06500</name>
</gene>
<keyword evidence="3" id="KW-0238">DNA-binding</keyword>
<reference evidence="6 7" key="1">
    <citation type="submission" date="2017-07" db="EMBL/GenBank/DDBJ databases">
        <title>Draft Genome Sequences of Select Purple Nonsulfur Bacteria.</title>
        <authorList>
            <person name="Lasarre B."/>
            <person name="Mckinlay J.B."/>
        </authorList>
    </citation>
    <scope>NUCLEOTIDE SEQUENCE [LARGE SCALE GENOMIC DNA]</scope>
    <source>
        <strain evidence="6 7">DSM 5909</strain>
    </source>
</reference>
<evidence type="ECO:0000256" key="1">
    <source>
        <dbReference type="ARBA" id="ARBA00009437"/>
    </source>
</evidence>
<dbReference type="SUPFAM" id="SSF53850">
    <property type="entry name" value="Periplasmic binding protein-like II"/>
    <property type="match status" value="1"/>
</dbReference>
<dbReference type="InterPro" id="IPR036388">
    <property type="entry name" value="WH-like_DNA-bd_sf"/>
</dbReference>
<dbReference type="InterPro" id="IPR000847">
    <property type="entry name" value="LysR_HTH_N"/>
</dbReference>
<name>A0A327L1V0_9BRAD</name>
<keyword evidence="2" id="KW-0805">Transcription regulation</keyword>
<feature type="domain" description="HTH lysR-type" evidence="5">
    <location>
        <begin position="3"/>
        <end position="60"/>
    </location>
</feature>
<dbReference type="CDD" id="cd08421">
    <property type="entry name" value="PBP2_LTTR_like_1"/>
    <property type="match status" value="1"/>
</dbReference>
<dbReference type="Gene3D" id="3.40.190.290">
    <property type="match status" value="1"/>
</dbReference>
<dbReference type="RefSeq" id="WP_111418227.1">
    <property type="nucleotide sequence ID" value="NZ_NPEX01000029.1"/>
</dbReference>
<comment type="similarity">
    <text evidence="1">Belongs to the LysR transcriptional regulatory family.</text>
</comment>
<dbReference type="EMBL" id="NPEX01000029">
    <property type="protein sequence ID" value="RAI44929.1"/>
    <property type="molecule type" value="Genomic_DNA"/>
</dbReference>
<dbReference type="GO" id="GO:0003677">
    <property type="term" value="F:DNA binding"/>
    <property type="evidence" value="ECO:0007669"/>
    <property type="project" value="UniProtKB-KW"/>
</dbReference>
<evidence type="ECO:0000313" key="6">
    <source>
        <dbReference type="EMBL" id="RAI44929.1"/>
    </source>
</evidence>
<dbReference type="AlphaFoldDB" id="A0A327L1V0"/>
<dbReference type="Gene3D" id="1.10.10.10">
    <property type="entry name" value="Winged helix-like DNA-binding domain superfamily/Winged helix DNA-binding domain"/>
    <property type="match status" value="1"/>
</dbReference>
<dbReference type="GO" id="GO:0003700">
    <property type="term" value="F:DNA-binding transcription factor activity"/>
    <property type="evidence" value="ECO:0007669"/>
    <property type="project" value="InterPro"/>
</dbReference>
<evidence type="ECO:0000256" key="2">
    <source>
        <dbReference type="ARBA" id="ARBA00023015"/>
    </source>
</evidence>
<dbReference type="Proteomes" id="UP000249130">
    <property type="component" value="Unassembled WGS sequence"/>
</dbReference>
<dbReference type="OrthoDB" id="9785974at2"/>
<keyword evidence="4" id="KW-0804">Transcription</keyword>
<dbReference type="SUPFAM" id="SSF46785">
    <property type="entry name" value="Winged helix' DNA-binding domain"/>
    <property type="match status" value="1"/>
</dbReference>
<dbReference type="InterPro" id="IPR050950">
    <property type="entry name" value="HTH-type_LysR_regulators"/>
</dbReference>
<organism evidence="6 7">
    <name type="scientific">Rhodoplanes roseus</name>
    <dbReference type="NCBI Taxonomy" id="29409"/>
    <lineage>
        <taxon>Bacteria</taxon>
        <taxon>Pseudomonadati</taxon>
        <taxon>Pseudomonadota</taxon>
        <taxon>Alphaproteobacteria</taxon>
        <taxon>Hyphomicrobiales</taxon>
        <taxon>Nitrobacteraceae</taxon>
        <taxon>Rhodoplanes</taxon>
    </lineage>
</organism>
<proteinExistence type="inferred from homology"/>
<dbReference type="FunFam" id="1.10.10.10:FF:000001">
    <property type="entry name" value="LysR family transcriptional regulator"/>
    <property type="match status" value="1"/>
</dbReference>
<evidence type="ECO:0000256" key="3">
    <source>
        <dbReference type="ARBA" id="ARBA00023125"/>
    </source>
</evidence>
<dbReference type="InterPro" id="IPR005119">
    <property type="entry name" value="LysR_subst-bd"/>
</dbReference>
<dbReference type="PANTHER" id="PTHR30419:SF2">
    <property type="entry name" value="LYSR FAMILY TRANSCRIPTIONAL REGULATOR"/>
    <property type="match status" value="1"/>
</dbReference>
<protein>
    <submittedName>
        <fullName evidence="6">LysR family transcriptional regulator</fullName>
    </submittedName>
</protein>
<dbReference type="PANTHER" id="PTHR30419">
    <property type="entry name" value="HTH-TYPE TRANSCRIPTIONAL REGULATOR YBHD"/>
    <property type="match status" value="1"/>
</dbReference>
<dbReference type="PROSITE" id="PS50931">
    <property type="entry name" value="HTH_LYSR"/>
    <property type="match status" value="1"/>
</dbReference>
<comment type="caution">
    <text evidence="6">The sequence shown here is derived from an EMBL/GenBank/DDBJ whole genome shotgun (WGS) entry which is preliminary data.</text>
</comment>
<dbReference type="InterPro" id="IPR036390">
    <property type="entry name" value="WH_DNA-bd_sf"/>
</dbReference>
<evidence type="ECO:0000256" key="4">
    <source>
        <dbReference type="ARBA" id="ARBA00023163"/>
    </source>
</evidence>